<dbReference type="PANTHER" id="PTHR22916:SF3">
    <property type="entry name" value="UDP-GLCNAC:BETAGAL BETA-1,3-N-ACETYLGLUCOSAMINYLTRANSFERASE-LIKE PROTEIN 1"/>
    <property type="match status" value="1"/>
</dbReference>
<evidence type="ECO:0000313" key="2">
    <source>
        <dbReference type="EMBL" id="PRX14352.1"/>
    </source>
</evidence>
<dbReference type="Proteomes" id="UP000239997">
    <property type="component" value="Unassembled WGS sequence"/>
</dbReference>
<accession>A0ABX5E659</accession>
<dbReference type="SUPFAM" id="SSF53448">
    <property type="entry name" value="Nucleotide-diphospho-sugar transferases"/>
    <property type="match status" value="1"/>
</dbReference>
<evidence type="ECO:0000259" key="1">
    <source>
        <dbReference type="Pfam" id="PF00535"/>
    </source>
</evidence>
<reference evidence="2 3" key="1">
    <citation type="submission" date="2018-03" db="EMBL/GenBank/DDBJ databases">
        <title>Genomic Encyclopedia of Archaeal and Bacterial Type Strains, Phase II (KMG-II): from individual species to whole genera.</title>
        <authorList>
            <person name="Goeker M."/>
        </authorList>
    </citation>
    <scope>NUCLEOTIDE SEQUENCE [LARGE SCALE GENOMIC DNA]</scope>
    <source>
        <strain evidence="2 3">DSM 22727</strain>
    </source>
</reference>
<protein>
    <submittedName>
        <fullName evidence="2">Glycosyltransferase involved in cell wall biosynthesis</fullName>
    </submittedName>
</protein>
<proteinExistence type="predicted"/>
<dbReference type="InterPro" id="IPR001173">
    <property type="entry name" value="Glyco_trans_2-like"/>
</dbReference>
<sequence>MMCSKDELLTVVVLTYNQEQFIQQTLDGILNQETDFIFRILVCDDGSQDSTHYILKEYQEKYPAIDLILRDKNIGILPNFIDAISKCDKEFIAFCDGDDYWIDRRKLATQIDYLKAHRTTDILGTQASILFPDNKWKEPPQLKQVKSYSYEDLIASNMLLASTVVMRNKHVNLPEWLMKSSYGDWPLYLLSVENGQDIRVLNKVTTVYRKSIGVTKKTATSDIKFLKADLYIYENLMKNHLKHDSDAVIINQIFERNYLLMGNYNKHNYFLNSFKLFISLFFNNLNQSGRIFKRYFKTIIKR</sequence>
<dbReference type="EMBL" id="PVNA01000002">
    <property type="protein sequence ID" value="PRX14352.1"/>
    <property type="molecule type" value="Genomic_DNA"/>
</dbReference>
<organism evidence="2 3">
    <name type="scientific">Nonlabens ulvanivorans</name>
    <name type="common">Persicivirga ulvanivorans</name>
    <dbReference type="NCBI Taxonomy" id="906888"/>
    <lineage>
        <taxon>Bacteria</taxon>
        <taxon>Pseudomonadati</taxon>
        <taxon>Bacteroidota</taxon>
        <taxon>Flavobacteriia</taxon>
        <taxon>Flavobacteriales</taxon>
        <taxon>Flavobacteriaceae</taxon>
        <taxon>Nonlabens</taxon>
    </lineage>
</organism>
<evidence type="ECO:0000313" key="3">
    <source>
        <dbReference type="Proteomes" id="UP000239997"/>
    </source>
</evidence>
<comment type="caution">
    <text evidence="2">The sequence shown here is derived from an EMBL/GenBank/DDBJ whole genome shotgun (WGS) entry which is preliminary data.</text>
</comment>
<dbReference type="InterPro" id="IPR029044">
    <property type="entry name" value="Nucleotide-diphossugar_trans"/>
</dbReference>
<feature type="domain" description="Glycosyltransferase 2-like" evidence="1">
    <location>
        <begin position="10"/>
        <end position="141"/>
    </location>
</feature>
<name>A0ABX5E659_NONUL</name>
<dbReference type="PANTHER" id="PTHR22916">
    <property type="entry name" value="GLYCOSYLTRANSFERASE"/>
    <property type="match status" value="1"/>
</dbReference>
<keyword evidence="3" id="KW-1185">Reference proteome</keyword>
<gene>
    <name evidence="2" type="ORF">LY02_01382</name>
</gene>
<dbReference type="Pfam" id="PF00535">
    <property type="entry name" value="Glycos_transf_2"/>
    <property type="match status" value="1"/>
</dbReference>
<dbReference type="Gene3D" id="3.90.550.10">
    <property type="entry name" value="Spore Coat Polysaccharide Biosynthesis Protein SpsA, Chain A"/>
    <property type="match status" value="1"/>
</dbReference>